<evidence type="ECO:0000313" key="2">
    <source>
        <dbReference type="Proteomes" id="UP000189337"/>
    </source>
</evidence>
<comment type="caution">
    <text evidence="1">The sequence shown here is derived from an EMBL/GenBank/DDBJ whole genome shotgun (WGS) entry which is preliminary data.</text>
</comment>
<proteinExistence type="predicted"/>
<reference evidence="1 2" key="1">
    <citation type="submission" date="2017-01" db="EMBL/GenBank/DDBJ databases">
        <title>Comparative genomic analysis of Brazilian Leptospira santarosai.</title>
        <authorList>
            <person name="Moreno L.Z."/>
            <person name="Miraglia F."/>
            <person name="Kremer F.S."/>
            <person name="Eslabao M.R."/>
            <person name="Lilenbaum W."/>
            <person name="Dellagostin O.A."/>
            <person name="Moreno A.M."/>
        </authorList>
    </citation>
    <scope>NUCLEOTIDE SEQUENCE [LARGE SCALE GENOMIC DNA]</scope>
    <source>
        <strain evidence="1 2">M52/8-19</strain>
    </source>
</reference>
<evidence type="ECO:0000313" key="1">
    <source>
        <dbReference type="EMBL" id="ONF91864.1"/>
    </source>
</evidence>
<protein>
    <submittedName>
        <fullName evidence="1">Polysaccharide deacetylase</fullName>
    </submittedName>
</protein>
<dbReference type="Proteomes" id="UP000189337">
    <property type="component" value="Unassembled WGS sequence"/>
</dbReference>
<organism evidence="1 2">
    <name type="scientific">Leptospira santarosai</name>
    <dbReference type="NCBI Taxonomy" id="28183"/>
    <lineage>
        <taxon>Bacteria</taxon>
        <taxon>Pseudomonadati</taxon>
        <taxon>Spirochaetota</taxon>
        <taxon>Spirochaetia</taxon>
        <taxon>Leptospirales</taxon>
        <taxon>Leptospiraceae</taxon>
        <taxon>Leptospira</taxon>
    </lineage>
</organism>
<gene>
    <name evidence="1" type="ORF">BWD14_15255</name>
</gene>
<dbReference type="AlphaFoldDB" id="A0AB73MDY9"/>
<name>A0AB73MDY9_9LEPT</name>
<sequence>MLDSSFFHKLLSKKRFLMNRIEKRTDRSMNFQTSLKKGVFHLTRSQSDPS</sequence>
<accession>A0AB73MDY9</accession>
<dbReference type="EMBL" id="MTSU01000016">
    <property type="protein sequence ID" value="ONF91864.1"/>
    <property type="molecule type" value="Genomic_DNA"/>
</dbReference>